<comment type="caution">
    <text evidence="7">The sequence shown here is derived from an EMBL/GenBank/DDBJ whole genome shotgun (WGS) entry which is preliminary data.</text>
</comment>
<dbReference type="Proteomes" id="UP001170364">
    <property type="component" value="Unassembled WGS sequence"/>
</dbReference>
<dbReference type="FunFam" id="3.40.50.11540:FF:000001">
    <property type="entry name" value="NADH dehydrogenase [ubiquinone] flavoprotein 1, mitochondrial"/>
    <property type="match status" value="1"/>
</dbReference>
<keyword evidence="3" id="KW-0479">Metal-binding</keyword>
<dbReference type="InterPro" id="IPR054765">
    <property type="entry name" value="SLBB_dom"/>
</dbReference>
<evidence type="ECO:0000256" key="3">
    <source>
        <dbReference type="ARBA" id="ARBA00022723"/>
    </source>
</evidence>
<evidence type="ECO:0000256" key="5">
    <source>
        <dbReference type="ARBA" id="ARBA00023014"/>
    </source>
</evidence>
<dbReference type="InterPro" id="IPR019575">
    <property type="entry name" value="Nuop51_4Fe4S-bd"/>
</dbReference>
<dbReference type="PANTHER" id="PTHR43578:SF3">
    <property type="entry name" value="NADH-QUINONE OXIDOREDUCTASE SUBUNIT F"/>
    <property type="match status" value="1"/>
</dbReference>
<dbReference type="SUPFAM" id="SSF142019">
    <property type="entry name" value="Nqo1 FMN-binding domain-like"/>
    <property type="match status" value="1"/>
</dbReference>
<dbReference type="FunFam" id="1.20.1440.230:FF:000001">
    <property type="entry name" value="Mitochondrial NADH dehydrogenase flavoprotein 1"/>
    <property type="match status" value="1"/>
</dbReference>
<reference evidence="7" key="1">
    <citation type="journal article" date="2023" name="Microorganisms">
        <title>Genomic Characterization of Arcobacter butzleri Strains Isolated from Various Sources in Lithuania.</title>
        <authorList>
            <person name="Uljanovas D."/>
            <person name="Golz G."/>
            <person name="Fleischmann S."/>
            <person name="Kudirkiene E."/>
            <person name="Kasetiene N."/>
            <person name="Grineviciene A."/>
            <person name="Tamuleviciene E."/>
            <person name="Aksomaitiene J."/>
            <person name="Alter T."/>
            <person name="Malakauskas M."/>
        </authorList>
    </citation>
    <scope>NUCLEOTIDE SEQUENCE</scope>
    <source>
        <strain evidence="7">S41</strain>
    </source>
</reference>
<name>A0AAW7Q873_9BACT</name>
<dbReference type="Gene3D" id="3.10.20.600">
    <property type="match status" value="1"/>
</dbReference>
<keyword evidence="4" id="KW-0408">Iron</keyword>
<keyword evidence="5" id="KW-0411">Iron-sulfur</keyword>
<dbReference type="InterPro" id="IPR037225">
    <property type="entry name" value="Nuo51_FMN-bd_sf"/>
</dbReference>
<dbReference type="InterPro" id="IPR001949">
    <property type="entry name" value="NADH-UbQ_OxRdtase_51kDa_CS"/>
</dbReference>
<reference evidence="7" key="2">
    <citation type="submission" date="2023-01" db="EMBL/GenBank/DDBJ databases">
        <authorList>
            <person name="Uljanovas D."/>
        </authorList>
    </citation>
    <scope>NUCLEOTIDE SEQUENCE</scope>
    <source>
        <strain evidence="7">S41</strain>
    </source>
</reference>
<dbReference type="SUPFAM" id="SSF140490">
    <property type="entry name" value="Nqo1C-terminal domain-like"/>
    <property type="match status" value="1"/>
</dbReference>
<dbReference type="SMART" id="SM00928">
    <property type="entry name" value="NADH_4Fe-4S"/>
    <property type="match status" value="1"/>
</dbReference>
<dbReference type="GO" id="GO:0010181">
    <property type="term" value="F:FMN binding"/>
    <property type="evidence" value="ECO:0007669"/>
    <property type="project" value="InterPro"/>
</dbReference>
<dbReference type="NCBIfam" id="NF010120">
    <property type="entry name" value="PRK13596.1"/>
    <property type="match status" value="1"/>
</dbReference>
<dbReference type="RefSeq" id="WP_301369675.1">
    <property type="nucleotide sequence ID" value="NZ_JAQJJF010000001.1"/>
</dbReference>
<dbReference type="Pfam" id="PF10589">
    <property type="entry name" value="NADH_4Fe-4S"/>
    <property type="match status" value="1"/>
</dbReference>
<dbReference type="SUPFAM" id="SSF142984">
    <property type="entry name" value="Nqo1 middle domain-like"/>
    <property type="match status" value="1"/>
</dbReference>
<comment type="similarity">
    <text evidence="1">Belongs to the complex I 51 kDa subunit family.</text>
</comment>
<dbReference type="InterPro" id="IPR011538">
    <property type="entry name" value="Nuo51_FMN-bd"/>
</dbReference>
<protein>
    <submittedName>
        <fullName evidence="7">NADH-quinone oxidoreductase subunit NuoF</fullName>
    </submittedName>
</protein>
<dbReference type="Pfam" id="PF01512">
    <property type="entry name" value="Complex1_51K"/>
    <property type="match status" value="1"/>
</dbReference>
<dbReference type="Gene3D" id="6.10.250.1450">
    <property type="match status" value="1"/>
</dbReference>
<sequence length="416" mass="45840">MLTKIVSKNFDIPNSHKLEVALANGRYSSIDKLFTMKPEEVTAEVTKSGLRGKGGGGAACGPKWELMPPVDERLRYLIVNGDESEPGTFKDRQIFQYDPHILIEGIICTCWAIQANHAYIYIRGEYKFFIDRLNEAIKEAYEAKIIGDKIMNKYDFKVDITVHRGGGAYICGEKSALIESLEGKRGHPRLKPHGKECEWFFDNPATVNNVETISSVPNIVENGAEGYTKYGTEKSPGTMLFAISGPVKNPGVYEMAYGNKMIDFLNVLGGGMLEGKKLKAIIPGGSSCPILTASEVEKAVLDYESMWDIGSTLGTGGMIVIDEDTSMVEVAKNIIEFYHHESCGQCTPCREGTGWIDKILKKVIAGEASDKDLKTIMDVCDTLNGKTVCVFAPAVKDIIASIVKKFPEEFKAYLKN</sequence>
<evidence type="ECO:0000256" key="1">
    <source>
        <dbReference type="ARBA" id="ARBA00007523"/>
    </source>
</evidence>
<keyword evidence="2" id="KW-0004">4Fe-4S</keyword>
<proteinExistence type="inferred from homology"/>
<organism evidence="7 8">
    <name type="scientific">Aliarcobacter butzleri</name>
    <dbReference type="NCBI Taxonomy" id="28197"/>
    <lineage>
        <taxon>Bacteria</taxon>
        <taxon>Pseudomonadati</taxon>
        <taxon>Campylobacterota</taxon>
        <taxon>Epsilonproteobacteria</taxon>
        <taxon>Campylobacterales</taxon>
        <taxon>Arcobacteraceae</taxon>
        <taxon>Aliarcobacter</taxon>
    </lineage>
</organism>
<evidence type="ECO:0000259" key="6">
    <source>
        <dbReference type="SMART" id="SM00928"/>
    </source>
</evidence>
<dbReference type="GO" id="GO:0008137">
    <property type="term" value="F:NADH dehydrogenase (ubiquinone) activity"/>
    <property type="evidence" value="ECO:0007669"/>
    <property type="project" value="InterPro"/>
</dbReference>
<dbReference type="PROSITE" id="PS00645">
    <property type="entry name" value="COMPLEX1_51K_2"/>
    <property type="match status" value="1"/>
</dbReference>
<dbReference type="Gene3D" id="3.40.50.11540">
    <property type="entry name" value="NADH-ubiquinone oxidoreductase 51kDa subunit"/>
    <property type="match status" value="1"/>
</dbReference>
<dbReference type="EMBL" id="JAQJJG010000001">
    <property type="protein sequence ID" value="MDN5122422.1"/>
    <property type="molecule type" value="Genomic_DNA"/>
</dbReference>
<evidence type="ECO:0000313" key="8">
    <source>
        <dbReference type="Proteomes" id="UP001170364"/>
    </source>
</evidence>
<dbReference type="GO" id="GO:0046872">
    <property type="term" value="F:metal ion binding"/>
    <property type="evidence" value="ECO:0007669"/>
    <property type="project" value="UniProtKB-KW"/>
</dbReference>
<evidence type="ECO:0000256" key="2">
    <source>
        <dbReference type="ARBA" id="ARBA00022485"/>
    </source>
</evidence>
<dbReference type="InterPro" id="IPR037207">
    <property type="entry name" value="Nuop51_4Fe4S-bd_sf"/>
</dbReference>
<dbReference type="Gene3D" id="1.20.1440.230">
    <property type="entry name" value="NADH-ubiquinone oxidoreductase 51kDa subunit, iron-sulphur binding domain"/>
    <property type="match status" value="1"/>
</dbReference>
<dbReference type="PANTHER" id="PTHR43578">
    <property type="entry name" value="NADH-QUINONE OXIDOREDUCTASE SUBUNIT F"/>
    <property type="match status" value="1"/>
</dbReference>
<dbReference type="AlphaFoldDB" id="A0AAW7Q873"/>
<evidence type="ECO:0000256" key="4">
    <source>
        <dbReference type="ARBA" id="ARBA00023004"/>
    </source>
</evidence>
<dbReference type="GO" id="GO:0051539">
    <property type="term" value="F:4 iron, 4 sulfur cluster binding"/>
    <property type="evidence" value="ECO:0007669"/>
    <property type="project" value="UniProtKB-KW"/>
</dbReference>
<feature type="domain" description="NADH-ubiquinone oxidoreductase 51kDa subunit iron-sulphur binding" evidence="6">
    <location>
        <begin position="328"/>
        <end position="373"/>
    </location>
</feature>
<dbReference type="Pfam" id="PF22461">
    <property type="entry name" value="SLBB_2"/>
    <property type="match status" value="1"/>
</dbReference>
<accession>A0AAW7Q873</accession>
<gene>
    <name evidence="7" type="primary">nuoF</name>
    <name evidence="7" type="ORF">PJV93_00720</name>
</gene>
<evidence type="ECO:0000313" key="7">
    <source>
        <dbReference type="EMBL" id="MDN5122422.1"/>
    </source>
</evidence>